<dbReference type="AlphaFoldDB" id="A0A438BW15"/>
<proteinExistence type="predicted"/>
<keyword evidence="1" id="KW-0433">Leucine-rich repeat</keyword>
<dbReference type="InterPro" id="IPR044974">
    <property type="entry name" value="Disease_R_plants"/>
</dbReference>
<dbReference type="PANTHER" id="PTHR11017:SF573">
    <property type="entry name" value="ADP-RIBOSYL CYCLASE_CYCLIC ADP-RIBOSE HYDROLASE"/>
    <property type="match status" value="1"/>
</dbReference>
<dbReference type="Gene3D" id="3.80.10.10">
    <property type="entry name" value="Ribonuclease Inhibitor"/>
    <property type="match status" value="1"/>
</dbReference>
<sequence>MDDLVGRIEDMVSSLCIGSDDVWIVGIWGMASIDKSLITASNNKLRMHDLLQEMGWEIVQQGDVKYPGNPNRLWDNDEVNDVLTTNMSLPPNFHLNKLVELNLCSSQLEQLWEGNKRLEKLKFIKLGHSQYLTKNSGLLGAPNLRRVINKGCISLVEVHPSIGALKQPIFPEFKRLKETQELPKQHPYGVSSNPYFLRLLKTQ</sequence>
<evidence type="ECO:0000256" key="2">
    <source>
        <dbReference type="ARBA" id="ARBA00022737"/>
    </source>
</evidence>
<evidence type="ECO:0000313" key="5">
    <source>
        <dbReference type="Proteomes" id="UP000288805"/>
    </source>
</evidence>
<feature type="domain" description="Disease resistance protein Roq1-like winged-helix" evidence="3">
    <location>
        <begin position="33"/>
        <end position="60"/>
    </location>
</feature>
<keyword evidence="2" id="KW-0677">Repeat</keyword>
<dbReference type="InterPro" id="IPR032675">
    <property type="entry name" value="LRR_dom_sf"/>
</dbReference>
<protein>
    <recommendedName>
        <fullName evidence="3">Disease resistance protein Roq1-like winged-helix domain-containing protein</fullName>
    </recommendedName>
</protein>
<dbReference type="InterPro" id="IPR011713">
    <property type="entry name" value="Leu-rich_rpt_3"/>
</dbReference>
<organism evidence="4 5">
    <name type="scientific">Vitis vinifera</name>
    <name type="common">Grape</name>
    <dbReference type="NCBI Taxonomy" id="29760"/>
    <lineage>
        <taxon>Eukaryota</taxon>
        <taxon>Viridiplantae</taxon>
        <taxon>Streptophyta</taxon>
        <taxon>Embryophyta</taxon>
        <taxon>Tracheophyta</taxon>
        <taxon>Spermatophyta</taxon>
        <taxon>Magnoliopsida</taxon>
        <taxon>eudicotyledons</taxon>
        <taxon>Gunneridae</taxon>
        <taxon>Pentapetalae</taxon>
        <taxon>rosids</taxon>
        <taxon>Vitales</taxon>
        <taxon>Vitaceae</taxon>
        <taxon>Viteae</taxon>
        <taxon>Vitis</taxon>
    </lineage>
</organism>
<evidence type="ECO:0000256" key="1">
    <source>
        <dbReference type="ARBA" id="ARBA00022614"/>
    </source>
</evidence>
<dbReference type="InterPro" id="IPR058192">
    <property type="entry name" value="WHD_ROQ1-like"/>
</dbReference>
<name>A0A438BW15_VITVI</name>
<comment type="caution">
    <text evidence="4">The sequence shown here is derived from an EMBL/GenBank/DDBJ whole genome shotgun (WGS) entry which is preliminary data.</text>
</comment>
<dbReference type="SUPFAM" id="SSF52058">
    <property type="entry name" value="L domain-like"/>
    <property type="match status" value="1"/>
</dbReference>
<gene>
    <name evidence="4" type="ORF">CK203_084842</name>
</gene>
<dbReference type="EMBL" id="QGNW01002606">
    <property type="protein sequence ID" value="RVW15087.1"/>
    <property type="molecule type" value="Genomic_DNA"/>
</dbReference>
<reference evidence="4 5" key="1">
    <citation type="journal article" date="2018" name="PLoS Genet.">
        <title>Population sequencing reveals clonal diversity and ancestral inbreeding in the grapevine cultivar Chardonnay.</title>
        <authorList>
            <person name="Roach M.J."/>
            <person name="Johnson D.L."/>
            <person name="Bohlmann J."/>
            <person name="van Vuuren H.J."/>
            <person name="Jones S.J."/>
            <person name="Pretorius I.S."/>
            <person name="Schmidt S.A."/>
            <person name="Borneman A.R."/>
        </authorList>
    </citation>
    <scope>NUCLEOTIDE SEQUENCE [LARGE SCALE GENOMIC DNA]</scope>
    <source>
        <strain evidence="5">cv. Chardonnay</strain>
        <tissue evidence="4">Leaf</tissue>
    </source>
</reference>
<evidence type="ECO:0000259" key="3">
    <source>
        <dbReference type="Pfam" id="PF23282"/>
    </source>
</evidence>
<dbReference type="Pfam" id="PF23282">
    <property type="entry name" value="WHD_ROQ1"/>
    <property type="match status" value="1"/>
</dbReference>
<dbReference type="Proteomes" id="UP000288805">
    <property type="component" value="Unassembled WGS sequence"/>
</dbReference>
<dbReference type="Pfam" id="PF07725">
    <property type="entry name" value="LRR_3"/>
    <property type="match status" value="1"/>
</dbReference>
<dbReference type="GO" id="GO:0006952">
    <property type="term" value="P:defense response"/>
    <property type="evidence" value="ECO:0007669"/>
    <property type="project" value="InterPro"/>
</dbReference>
<evidence type="ECO:0000313" key="4">
    <source>
        <dbReference type="EMBL" id="RVW15087.1"/>
    </source>
</evidence>
<accession>A0A438BW15</accession>
<dbReference type="PANTHER" id="PTHR11017">
    <property type="entry name" value="LEUCINE-RICH REPEAT-CONTAINING PROTEIN"/>
    <property type="match status" value="1"/>
</dbReference>